<proteinExistence type="predicted"/>
<sequence length="168" mass="18865">MKFPVLIDITGIANTAAGQPSSSACPTLPLSPECSSPLQASIRSNLINPKTNDPTGLPTISKESLPMLGTNSSAKNPIPIKKLCYNKGLPRVVWTEEEVDRMIIIENLQYAVVGKFSYRWPEIKEHLNQIPKQCYVKGDCKIGLLRNRYILMRFSRQEEFINMMSKPN</sequence>
<dbReference type="InterPro" id="IPR025558">
    <property type="entry name" value="DUF4283"/>
</dbReference>
<dbReference type="OrthoDB" id="1316953at2759"/>
<gene>
    <name evidence="2" type="ORF">H5410_030815</name>
</gene>
<comment type="caution">
    <text evidence="2">The sequence shown here is derived from an EMBL/GenBank/DDBJ whole genome shotgun (WGS) entry which is preliminary data.</text>
</comment>
<protein>
    <recommendedName>
        <fullName evidence="1">DUF4283 domain-containing protein</fullName>
    </recommendedName>
</protein>
<feature type="domain" description="DUF4283" evidence="1">
    <location>
        <begin position="105"/>
        <end position="167"/>
    </location>
</feature>
<evidence type="ECO:0000313" key="3">
    <source>
        <dbReference type="Proteomes" id="UP000824120"/>
    </source>
</evidence>
<accession>A0A9J5YHA9</accession>
<dbReference type="Proteomes" id="UP000824120">
    <property type="component" value="Chromosome 6"/>
</dbReference>
<dbReference type="EMBL" id="JACXVP010000006">
    <property type="protein sequence ID" value="KAG5599445.1"/>
    <property type="molecule type" value="Genomic_DNA"/>
</dbReference>
<reference evidence="2 3" key="1">
    <citation type="submission" date="2020-09" db="EMBL/GenBank/DDBJ databases">
        <title>De no assembly of potato wild relative species, Solanum commersonii.</title>
        <authorList>
            <person name="Cho K."/>
        </authorList>
    </citation>
    <scope>NUCLEOTIDE SEQUENCE [LARGE SCALE GENOMIC DNA]</scope>
    <source>
        <strain evidence="2">LZ3.2</strain>
        <tissue evidence="2">Leaf</tissue>
    </source>
</reference>
<keyword evidence="3" id="KW-1185">Reference proteome</keyword>
<evidence type="ECO:0000259" key="1">
    <source>
        <dbReference type="Pfam" id="PF14111"/>
    </source>
</evidence>
<name>A0A9J5YHA9_SOLCO</name>
<organism evidence="2 3">
    <name type="scientific">Solanum commersonii</name>
    <name type="common">Commerson's wild potato</name>
    <name type="synonym">Commerson's nightshade</name>
    <dbReference type="NCBI Taxonomy" id="4109"/>
    <lineage>
        <taxon>Eukaryota</taxon>
        <taxon>Viridiplantae</taxon>
        <taxon>Streptophyta</taxon>
        <taxon>Embryophyta</taxon>
        <taxon>Tracheophyta</taxon>
        <taxon>Spermatophyta</taxon>
        <taxon>Magnoliopsida</taxon>
        <taxon>eudicotyledons</taxon>
        <taxon>Gunneridae</taxon>
        <taxon>Pentapetalae</taxon>
        <taxon>asterids</taxon>
        <taxon>lamiids</taxon>
        <taxon>Solanales</taxon>
        <taxon>Solanaceae</taxon>
        <taxon>Solanoideae</taxon>
        <taxon>Solaneae</taxon>
        <taxon>Solanum</taxon>
    </lineage>
</organism>
<evidence type="ECO:0000313" key="2">
    <source>
        <dbReference type="EMBL" id="KAG5599445.1"/>
    </source>
</evidence>
<dbReference type="AlphaFoldDB" id="A0A9J5YHA9"/>
<dbReference type="PROSITE" id="PS51257">
    <property type="entry name" value="PROKAR_LIPOPROTEIN"/>
    <property type="match status" value="1"/>
</dbReference>
<dbReference type="Pfam" id="PF14111">
    <property type="entry name" value="DUF4283"/>
    <property type="match status" value="1"/>
</dbReference>